<name>H9GRM8_ANOCA</name>
<comment type="subcellular location">
    <subcellularLocation>
        <location evidence="1">Cell junction</location>
        <location evidence="1">Tight junction</location>
    </subcellularLocation>
    <subcellularLocation>
        <location evidence="2">Cell membrane</location>
        <topology evidence="2">Multi-pass membrane protein</topology>
    </subcellularLocation>
</comment>
<protein>
    <recommendedName>
        <fullName evidence="14">Claudin 23</fullName>
    </recommendedName>
</protein>
<dbReference type="Bgee" id="ENSACAG00000023382">
    <property type="expression patterns" value="Expressed in lung and 9 other cell types or tissues"/>
</dbReference>
<evidence type="ECO:0000256" key="11">
    <source>
        <dbReference type="SAM" id="SignalP"/>
    </source>
</evidence>
<evidence type="ECO:0000256" key="8">
    <source>
        <dbReference type="ARBA" id="ARBA00022989"/>
    </source>
</evidence>
<evidence type="ECO:0000256" key="3">
    <source>
        <dbReference type="ARBA" id="ARBA00008295"/>
    </source>
</evidence>
<dbReference type="GO" id="GO:0005198">
    <property type="term" value="F:structural molecule activity"/>
    <property type="evidence" value="ECO:0007669"/>
    <property type="project" value="InterPro"/>
</dbReference>
<dbReference type="PRINTS" id="PR01077">
    <property type="entry name" value="CLAUDIN"/>
</dbReference>
<dbReference type="InterPro" id="IPR006187">
    <property type="entry name" value="Claudin"/>
</dbReference>
<dbReference type="PANTHER" id="PTHR12002">
    <property type="entry name" value="CLAUDIN"/>
    <property type="match status" value="1"/>
</dbReference>
<dbReference type="Proteomes" id="UP000001646">
    <property type="component" value="Unplaced"/>
</dbReference>
<dbReference type="Ensembl" id="ENSACAT00000024685.2">
    <property type="protein sequence ID" value="ENSACAP00000018897.2"/>
    <property type="gene ID" value="ENSACAG00000023382.2"/>
</dbReference>
<feature type="signal peptide" evidence="11">
    <location>
        <begin position="1"/>
        <end position="21"/>
    </location>
</feature>
<evidence type="ECO:0000256" key="7">
    <source>
        <dbReference type="ARBA" id="ARBA00022949"/>
    </source>
</evidence>
<dbReference type="Gene3D" id="1.20.140.150">
    <property type="match status" value="1"/>
</dbReference>
<dbReference type="GO" id="GO:0005923">
    <property type="term" value="C:bicellular tight junction"/>
    <property type="evidence" value="ECO:0000318"/>
    <property type="project" value="GO_Central"/>
</dbReference>
<keyword evidence="6 10" id="KW-0812">Transmembrane</keyword>
<evidence type="ECO:0008006" key="14">
    <source>
        <dbReference type="Google" id="ProtNLM"/>
    </source>
</evidence>
<dbReference type="GO" id="GO:0005886">
    <property type="term" value="C:plasma membrane"/>
    <property type="evidence" value="ECO:0000318"/>
    <property type="project" value="GO_Central"/>
</dbReference>
<gene>
    <name evidence="12" type="primary">cldn23</name>
</gene>
<reference evidence="12" key="3">
    <citation type="submission" date="2025-09" db="UniProtKB">
        <authorList>
            <consortium name="Ensembl"/>
        </authorList>
    </citation>
    <scope>IDENTIFICATION</scope>
</reference>
<dbReference type="GO" id="GO:0070830">
    <property type="term" value="P:bicellular tight junction assembly"/>
    <property type="evidence" value="ECO:0000318"/>
    <property type="project" value="GO_Central"/>
</dbReference>
<feature type="transmembrane region" description="Helical" evidence="10">
    <location>
        <begin position="108"/>
        <end position="131"/>
    </location>
</feature>
<evidence type="ECO:0000256" key="1">
    <source>
        <dbReference type="ARBA" id="ARBA00004435"/>
    </source>
</evidence>
<evidence type="ECO:0000256" key="6">
    <source>
        <dbReference type="ARBA" id="ARBA00022692"/>
    </source>
</evidence>
<feature type="transmembrane region" description="Helical" evidence="10">
    <location>
        <begin position="79"/>
        <end position="101"/>
    </location>
</feature>
<feature type="transmembrane region" description="Helical" evidence="10">
    <location>
        <begin position="147"/>
        <end position="174"/>
    </location>
</feature>
<accession>H9GRM8</accession>
<keyword evidence="11" id="KW-0732">Signal</keyword>
<keyword evidence="13" id="KW-1185">Reference proteome</keyword>
<dbReference type="eggNOG" id="ENOG502RYXX">
    <property type="taxonomic scope" value="Eukaryota"/>
</dbReference>
<evidence type="ECO:0000313" key="13">
    <source>
        <dbReference type="Proteomes" id="UP000001646"/>
    </source>
</evidence>
<keyword evidence="7" id="KW-0965">Cell junction</keyword>
<dbReference type="InParanoid" id="H9GRM8"/>
<keyword evidence="5" id="KW-1003">Cell membrane</keyword>
<evidence type="ECO:0000256" key="4">
    <source>
        <dbReference type="ARBA" id="ARBA00022427"/>
    </source>
</evidence>
<keyword evidence="9 10" id="KW-0472">Membrane</keyword>
<dbReference type="FunCoup" id="H9GRM8">
    <property type="interactions" value="112"/>
</dbReference>
<sequence length="253" mass="27316">MIVGIVLGPCGLVLNLTSTLAQTWRTVSLIPGETQDLIQHQGIWQFCNEYQSSHMNNCFNIKDTLGYFSQLPVQVAKGLMPASLVVTALGLVVASLGVRCWQDQPHHLLGGLGGLLLFISGLLSLIAISWYNHELYDLPAPTGSTLAVGYCLVLGYLASCMEIIGGLALTVSFGQCCKECKLKKAAKDTTYPPSNQQGPASVAAISSPSIIDGRNTRIPSWNTAHNYHSNFLDVMEDEEGSRSPSRFPCDSDL</sequence>
<evidence type="ECO:0000256" key="9">
    <source>
        <dbReference type="ARBA" id="ARBA00023136"/>
    </source>
</evidence>
<reference evidence="12" key="1">
    <citation type="submission" date="2009-12" db="EMBL/GenBank/DDBJ databases">
        <title>The Genome Sequence of Anolis carolinensis (Green Anole Lizard).</title>
        <authorList>
            <consortium name="The Genome Sequencing Platform"/>
            <person name="Di Palma F."/>
            <person name="Alfoldi J."/>
            <person name="Heiman D."/>
            <person name="Young S."/>
            <person name="Grabherr M."/>
            <person name="Johnson J."/>
            <person name="Lander E.S."/>
            <person name="Lindblad-Toh K."/>
        </authorList>
    </citation>
    <scope>NUCLEOTIDE SEQUENCE [LARGE SCALE GENOMIC DNA]</scope>
    <source>
        <strain evidence="12">JBL SC #1</strain>
    </source>
</reference>
<keyword evidence="8 10" id="KW-1133">Transmembrane helix</keyword>
<comment type="similarity">
    <text evidence="3">Belongs to the claudin family.</text>
</comment>
<dbReference type="AlphaFoldDB" id="H9GRM8"/>
<proteinExistence type="inferred from homology"/>
<evidence type="ECO:0000256" key="10">
    <source>
        <dbReference type="SAM" id="Phobius"/>
    </source>
</evidence>
<evidence type="ECO:0000256" key="2">
    <source>
        <dbReference type="ARBA" id="ARBA00004651"/>
    </source>
</evidence>
<dbReference type="Pfam" id="PF00822">
    <property type="entry name" value="PMP22_Claudin"/>
    <property type="match status" value="1"/>
</dbReference>
<evidence type="ECO:0000256" key="5">
    <source>
        <dbReference type="ARBA" id="ARBA00022475"/>
    </source>
</evidence>
<evidence type="ECO:0000313" key="12">
    <source>
        <dbReference type="Ensembl" id="ENSACAP00000018897.2"/>
    </source>
</evidence>
<keyword evidence="4" id="KW-0796">Tight junction</keyword>
<dbReference type="STRING" id="28377.ENSACAP00000018897"/>
<dbReference type="HOGENOM" id="CLU_1997819_0_0_1"/>
<dbReference type="GeneTree" id="ENSGT00390000006975"/>
<dbReference type="GO" id="GO:0007155">
    <property type="term" value="P:cell adhesion"/>
    <property type="evidence" value="ECO:0000318"/>
    <property type="project" value="GO_Central"/>
</dbReference>
<organism evidence="12 13">
    <name type="scientific">Anolis carolinensis</name>
    <name type="common">Green anole</name>
    <name type="synonym">American chameleon</name>
    <dbReference type="NCBI Taxonomy" id="28377"/>
    <lineage>
        <taxon>Eukaryota</taxon>
        <taxon>Metazoa</taxon>
        <taxon>Chordata</taxon>
        <taxon>Craniata</taxon>
        <taxon>Vertebrata</taxon>
        <taxon>Euteleostomi</taxon>
        <taxon>Lepidosauria</taxon>
        <taxon>Squamata</taxon>
        <taxon>Bifurcata</taxon>
        <taxon>Unidentata</taxon>
        <taxon>Episquamata</taxon>
        <taxon>Toxicofera</taxon>
        <taxon>Iguania</taxon>
        <taxon>Dactyloidae</taxon>
        <taxon>Anolis</taxon>
    </lineage>
</organism>
<dbReference type="InterPro" id="IPR004031">
    <property type="entry name" value="PMP22/EMP/MP20/Claudin"/>
</dbReference>
<feature type="chain" id="PRO_5032762867" description="Claudin 23" evidence="11">
    <location>
        <begin position="22"/>
        <end position="253"/>
    </location>
</feature>
<reference evidence="12" key="2">
    <citation type="submission" date="2025-08" db="UniProtKB">
        <authorList>
            <consortium name="Ensembl"/>
        </authorList>
    </citation>
    <scope>IDENTIFICATION</scope>
</reference>